<dbReference type="Pfam" id="PF00675">
    <property type="entry name" value="Peptidase_M16"/>
    <property type="match status" value="1"/>
</dbReference>
<reference evidence="12 13" key="1">
    <citation type="journal article" date="2024" name="Nat. Commun.">
        <title>Phylogenomics reveals the evolutionary origins of lichenization in chlorophyte algae.</title>
        <authorList>
            <person name="Puginier C."/>
            <person name="Libourel C."/>
            <person name="Otte J."/>
            <person name="Skaloud P."/>
            <person name="Haon M."/>
            <person name="Grisel S."/>
            <person name="Petersen M."/>
            <person name="Berrin J.G."/>
            <person name="Delaux P.M."/>
            <person name="Dal Grande F."/>
            <person name="Keller J."/>
        </authorList>
    </citation>
    <scope>NUCLEOTIDE SEQUENCE [LARGE SCALE GENOMIC DNA]</scope>
    <source>
        <strain evidence="12 13">SAG 216-7</strain>
    </source>
</reference>
<comment type="caution">
    <text evidence="12">The sequence shown here is derived from an EMBL/GenBank/DDBJ whole genome shotgun (WGS) entry which is preliminary data.</text>
</comment>
<evidence type="ECO:0008006" key="14">
    <source>
        <dbReference type="Google" id="ProtNLM"/>
    </source>
</evidence>
<evidence type="ECO:0000256" key="4">
    <source>
        <dbReference type="ARBA" id="ARBA00022723"/>
    </source>
</evidence>
<evidence type="ECO:0000256" key="3">
    <source>
        <dbReference type="ARBA" id="ARBA00022670"/>
    </source>
</evidence>
<dbReference type="Pfam" id="PF05193">
    <property type="entry name" value="Peptidase_M16_C"/>
    <property type="match status" value="1"/>
</dbReference>
<keyword evidence="3" id="KW-0645">Protease</keyword>
<gene>
    <name evidence="12" type="ORF">WJX75_000359</name>
</gene>
<evidence type="ECO:0000259" key="10">
    <source>
        <dbReference type="Pfam" id="PF00675"/>
    </source>
</evidence>
<evidence type="ECO:0000313" key="13">
    <source>
        <dbReference type="Proteomes" id="UP001491310"/>
    </source>
</evidence>
<dbReference type="SUPFAM" id="SSF63411">
    <property type="entry name" value="LuxS/MPP-like metallohydrolase"/>
    <property type="match status" value="2"/>
</dbReference>
<proteinExistence type="inferred from homology"/>
<protein>
    <recommendedName>
        <fullName evidence="14">Mitochondrial-processing peptidase subunit beta</fullName>
    </recommendedName>
</protein>
<keyword evidence="6" id="KW-0862">Zinc</keyword>
<name>A0ABR2YNV2_9CHLO</name>
<keyword evidence="13" id="KW-1185">Reference proteome</keyword>
<keyword evidence="7" id="KW-0482">Metalloprotease</keyword>
<evidence type="ECO:0000256" key="5">
    <source>
        <dbReference type="ARBA" id="ARBA00022801"/>
    </source>
</evidence>
<evidence type="ECO:0000259" key="11">
    <source>
        <dbReference type="Pfam" id="PF05193"/>
    </source>
</evidence>
<evidence type="ECO:0000256" key="8">
    <source>
        <dbReference type="ARBA" id="ARBA00023128"/>
    </source>
</evidence>
<dbReference type="InterPro" id="IPR011765">
    <property type="entry name" value="Pept_M16_N"/>
</dbReference>
<dbReference type="InterPro" id="IPR011249">
    <property type="entry name" value="Metalloenz_LuxS/M16"/>
</dbReference>
<dbReference type="Gene3D" id="3.30.830.10">
    <property type="entry name" value="Metalloenzyme, LuxS/M16 peptidase-like"/>
    <property type="match status" value="2"/>
</dbReference>
<evidence type="ECO:0000256" key="1">
    <source>
        <dbReference type="ARBA" id="ARBA00001947"/>
    </source>
</evidence>
<dbReference type="PANTHER" id="PTHR11851:SF149">
    <property type="entry name" value="GH01077P"/>
    <property type="match status" value="1"/>
</dbReference>
<feature type="domain" description="Peptidase M16 N-terminal" evidence="10">
    <location>
        <begin position="76"/>
        <end position="223"/>
    </location>
</feature>
<dbReference type="Proteomes" id="UP001491310">
    <property type="component" value="Unassembled WGS sequence"/>
</dbReference>
<evidence type="ECO:0000313" key="12">
    <source>
        <dbReference type="EMBL" id="KAK9908606.1"/>
    </source>
</evidence>
<dbReference type="InterPro" id="IPR007863">
    <property type="entry name" value="Peptidase_M16_C"/>
</dbReference>
<keyword evidence="4" id="KW-0479">Metal-binding</keyword>
<keyword evidence="5" id="KW-0378">Hydrolase</keyword>
<evidence type="ECO:0000256" key="6">
    <source>
        <dbReference type="ARBA" id="ARBA00022833"/>
    </source>
</evidence>
<evidence type="ECO:0000256" key="9">
    <source>
        <dbReference type="RuleBase" id="RU004447"/>
    </source>
</evidence>
<dbReference type="EMBL" id="JALJOT010000007">
    <property type="protein sequence ID" value="KAK9908606.1"/>
    <property type="molecule type" value="Genomic_DNA"/>
</dbReference>
<dbReference type="InterPro" id="IPR001431">
    <property type="entry name" value="Pept_M16_Zn_BS"/>
</dbReference>
<comment type="subcellular location">
    <subcellularLocation>
        <location evidence="2">Mitochondrion</location>
    </subcellularLocation>
</comment>
<evidence type="ECO:0000256" key="2">
    <source>
        <dbReference type="ARBA" id="ARBA00004173"/>
    </source>
</evidence>
<sequence>MQRSLLRLARRQSSLWPAGQRAFSQPTGQLTPGELAVADESPFLRFASPVPQPTTYSPVLSSIPETSVTTLSSGLRVASETTPFAETATVGVWIDAGSRYENAANNGTAHFLEHMAFKGTKSRTTQQLEVEIENMGGHLNAYTSREITCYYAKVLKGDVPKAVQILSDILQNSDLDEQAIERERNVILREMQEVEGVPEEVVFDHLHATAFQHTPLGRTILGPAENIKTLTRGDLADYIATHYTAPRMVVSGAGAVDHSQLVELSEKAFSKLPTTPLTASDLVKETPTYFTGSDVRIREPDLPLLYWALAFKGASWTDPDAIPLMVIQSIIGAWNKNAGAGGNMSSMMAQRVATNNLAHSYMAFNTNYHDTGLFGVYAVSDPKSQPVDDLAWCIMREMSSLIYNASEEQVIRARNQLKASILFSQDGPGGVAEDIARQLLVYGRRVPKAELFARIDAVDEETVKEVASRFIYDQELAIAAMGDTQTLPDYNWFRRRTYWLRY</sequence>
<keyword evidence="8" id="KW-0496">Mitochondrion</keyword>
<organism evidence="12 13">
    <name type="scientific">Coccomyxa subellipsoidea</name>
    <dbReference type="NCBI Taxonomy" id="248742"/>
    <lineage>
        <taxon>Eukaryota</taxon>
        <taxon>Viridiplantae</taxon>
        <taxon>Chlorophyta</taxon>
        <taxon>core chlorophytes</taxon>
        <taxon>Trebouxiophyceae</taxon>
        <taxon>Trebouxiophyceae incertae sedis</taxon>
        <taxon>Coccomyxaceae</taxon>
        <taxon>Coccomyxa</taxon>
    </lineage>
</organism>
<dbReference type="PROSITE" id="PS00143">
    <property type="entry name" value="INSULINASE"/>
    <property type="match status" value="1"/>
</dbReference>
<evidence type="ECO:0000256" key="7">
    <source>
        <dbReference type="ARBA" id="ARBA00023049"/>
    </source>
</evidence>
<dbReference type="InterPro" id="IPR050361">
    <property type="entry name" value="MPP/UQCRC_Complex"/>
</dbReference>
<comment type="similarity">
    <text evidence="9">Belongs to the peptidase M16 family.</text>
</comment>
<comment type="cofactor">
    <cofactor evidence="1">
        <name>Zn(2+)</name>
        <dbReference type="ChEBI" id="CHEBI:29105"/>
    </cofactor>
</comment>
<feature type="domain" description="Peptidase M16 C-terminal" evidence="11">
    <location>
        <begin position="230"/>
        <end position="417"/>
    </location>
</feature>
<accession>A0ABR2YNV2</accession>
<dbReference type="PANTHER" id="PTHR11851">
    <property type="entry name" value="METALLOPROTEASE"/>
    <property type="match status" value="1"/>
</dbReference>